<keyword evidence="5" id="KW-1185">Reference proteome</keyword>
<evidence type="ECO:0000313" key="5">
    <source>
        <dbReference type="Proteomes" id="UP000054387"/>
    </source>
</evidence>
<gene>
    <name evidence="4" type="ORF">AUR64_16980</name>
</gene>
<name>A0A0W1R7V1_9EURY</name>
<evidence type="ECO:0000256" key="2">
    <source>
        <dbReference type="SAM" id="Phobius"/>
    </source>
</evidence>
<accession>A0A0W1R7V1</accession>
<keyword evidence="2" id="KW-0812">Transmembrane</keyword>
<feature type="domain" description="Protein-glutamine gamma-glutamyltransferase-like C-terminal" evidence="3">
    <location>
        <begin position="178"/>
        <end position="242"/>
    </location>
</feature>
<feature type="compositionally biased region" description="Low complexity" evidence="1">
    <location>
        <begin position="67"/>
        <end position="79"/>
    </location>
</feature>
<dbReference type="Proteomes" id="UP000054387">
    <property type="component" value="Unassembled WGS sequence"/>
</dbReference>
<proteinExistence type="predicted"/>
<keyword evidence="2" id="KW-0472">Membrane</keyword>
<dbReference type="InterPro" id="IPR025403">
    <property type="entry name" value="TgpA-like_C"/>
</dbReference>
<reference evidence="4 5" key="1">
    <citation type="submission" date="2015-12" db="EMBL/GenBank/DDBJ databases">
        <title>Haloprofundus marisrubri gen. nov., sp. nov., an extremely halophilic archaeon isolated from the Discovery deep brine-seawater interface in the Red Sea.</title>
        <authorList>
            <person name="Zhang G."/>
            <person name="Stingl U."/>
            <person name="Rashid M."/>
        </authorList>
    </citation>
    <scope>NUCLEOTIDE SEQUENCE [LARGE SCALE GENOMIC DNA]</scope>
    <source>
        <strain evidence="4 5">SB9</strain>
    </source>
</reference>
<comment type="caution">
    <text evidence="4">The sequence shown here is derived from an EMBL/GenBank/DDBJ whole genome shotgun (WGS) entry which is preliminary data.</text>
</comment>
<dbReference type="AlphaFoldDB" id="A0A0W1R7V1"/>
<keyword evidence="2" id="KW-1133">Transmembrane helix</keyword>
<evidence type="ECO:0000256" key="1">
    <source>
        <dbReference type="SAM" id="MobiDB-lite"/>
    </source>
</evidence>
<organism evidence="4 5">
    <name type="scientific">Haloprofundus marisrubri</name>
    <dbReference type="NCBI Taxonomy" id="1514971"/>
    <lineage>
        <taxon>Archaea</taxon>
        <taxon>Methanobacteriati</taxon>
        <taxon>Methanobacteriota</taxon>
        <taxon>Stenosarchaea group</taxon>
        <taxon>Halobacteria</taxon>
        <taxon>Halobacteriales</taxon>
        <taxon>Haloferacaceae</taxon>
        <taxon>Haloprofundus</taxon>
    </lineage>
</organism>
<sequence length="255" mass="27907">MLAIAVAACCLFSLGTAAGTLDSSVQTDPDDVIDIDSSMLPVGADQLDELKQTLTDPSAGGGEGETKQQQQKKVQTQKQQQREQSVDQREEQLVNSDFSPDESGDQVPPEESLWEKLLAFLESLLPFAAIAGLLLVAWTYRDRLSAALRRWLPGDDDGTATAAEPVGDPNPQDEISAAWCEMLAAVGLERETKLTPRERGEKVVEQGEKGDSDAVWGLTSLYESVRYGGDEVTEERRECARNYLRRFRGNSGGDR</sequence>
<evidence type="ECO:0000313" key="4">
    <source>
        <dbReference type="EMBL" id="KTG09469.1"/>
    </source>
</evidence>
<feature type="compositionally biased region" description="Basic and acidic residues" evidence="1">
    <location>
        <begin position="80"/>
        <end position="92"/>
    </location>
</feature>
<dbReference type="STRING" id="1514971.AUR64_16980"/>
<protein>
    <recommendedName>
        <fullName evidence="3">Protein-glutamine gamma-glutamyltransferase-like C-terminal domain-containing protein</fullName>
    </recommendedName>
</protein>
<feature type="region of interest" description="Disordered" evidence="1">
    <location>
        <begin position="46"/>
        <end position="110"/>
    </location>
</feature>
<feature type="transmembrane region" description="Helical" evidence="2">
    <location>
        <begin position="117"/>
        <end position="140"/>
    </location>
</feature>
<evidence type="ECO:0000259" key="3">
    <source>
        <dbReference type="Pfam" id="PF13559"/>
    </source>
</evidence>
<dbReference type="EMBL" id="LOPU01000029">
    <property type="protein sequence ID" value="KTG09469.1"/>
    <property type="molecule type" value="Genomic_DNA"/>
</dbReference>
<dbReference type="Pfam" id="PF13559">
    <property type="entry name" value="DUF4129"/>
    <property type="match status" value="1"/>
</dbReference>